<evidence type="ECO:0000313" key="9">
    <source>
        <dbReference type="EMBL" id="CAB3781416.1"/>
    </source>
</evidence>
<keyword evidence="4 5" id="KW-0143">Chaperone</keyword>
<comment type="similarity">
    <text evidence="5">Belongs to the RimM family.</text>
</comment>
<keyword evidence="1 5" id="KW-0963">Cytoplasm</keyword>
<dbReference type="InterPro" id="IPR036976">
    <property type="entry name" value="RimM_N_sf"/>
</dbReference>
<evidence type="ECO:0000256" key="1">
    <source>
        <dbReference type="ARBA" id="ARBA00022490"/>
    </source>
</evidence>
<dbReference type="HAMAP" id="MF_00014">
    <property type="entry name" value="Ribosome_mat_RimM"/>
    <property type="match status" value="1"/>
</dbReference>
<feature type="region of interest" description="Disordered" evidence="6">
    <location>
        <begin position="207"/>
        <end position="242"/>
    </location>
</feature>
<protein>
    <recommendedName>
        <fullName evidence="5">Ribosome maturation factor RimM</fullName>
    </recommendedName>
</protein>
<dbReference type="SUPFAM" id="SSF50447">
    <property type="entry name" value="Translation proteins"/>
    <property type="match status" value="1"/>
</dbReference>
<dbReference type="GO" id="GO:0043022">
    <property type="term" value="F:ribosome binding"/>
    <property type="evidence" value="ECO:0007669"/>
    <property type="project" value="InterPro"/>
</dbReference>
<dbReference type="NCBIfam" id="TIGR02273">
    <property type="entry name" value="16S_RimM"/>
    <property type="match status" value="1"/>
</dbReference>
<evidence type="ECO:0000256" key="4">
    <source>
        <dbReference type="ARBA" id="ARBA00023186"/>
    </source>
</evidence>
<evidence type="ECO:0000259" key="7">
    <source>
        <dbReference type="Pfam" id="PF01782"/>
    </source>
</evidence>
<evidence type="ECO:0000256" key="3">
    <source>
        <dbReference type="ARBA" id="ARBA00022552"/>
    </source>
</evidence>
<dbReference type="InterPro" id="IPR011033">
    <property type="entry name" value="PRC_barrel-like_sf"/>
</dbReference>
<dbReference type="Proteomes" id="UP000494115">
    <property type="component" value="Unassembled WGS sequence"/>
</dbReference>
<dbReference type="Gene3D" id="2.30.30.240">
    <property type="entry name" value="PRC-barrel domain"/>
    <property type="match status" value="1"/>
</dbReference>
<dbReference type="InterPro" id="IPR009000">
    <property type="entry name" value="Transl_B-barrel_sf"/>
</dbReference>
<comment type="domain">
    <text evidence="5">The PRC barrel domain binds ribosomal protein uS19.</text>
</comment>
<dbReference type="GO" id="GO:0005737">
    <property type="term" value="C:cytoplasm"/>
    <property type="evidence" value="ECO:0007669"/>
    <property type="project" value="UniProtKB-SubCell"/>
</dbReference>
<dbReference type="InterPro" id="IPR011961">
    <property type="entry name" value="RimM"/>
</dbReference>
<dbReference type="RefSeq" id="WP_425511389.1">
    <property type="nucleotide sequence ID" value="NZ_CADIKM010000004.1"/>
</dbReference>
<keyword evidence="10" id="KW-1185">Reference proteome</keyword>
<comment type="subcellular location">
    <subcellularLocation>
        <location evidence="5">Cytoplasm</location>
    </subcellularLocation>
</comment>
<gene>
    <name evidence="5 9" type="primary">rimM</name>
    <name evidence="9" type="ORF">LMG28138_01206</name>
</gene>
<dbReference type="EMBL" id="CADIKM010000004">
    <property type="protein sequence ID" value="CAB3781416.1"/>
    <property type="molecule type" value="Genomic_DNA"/>
</dbReference>
<evidence type="ECO:0000256" key="5">
    <source>
        <dbReference type="HAMAP-Rule" id="MF_00014"/>
    </source>
</evidence>
<comment type="subunit">
    <text evidence="5">Binds ribosomal protein uS19.</text>
</comment>
<keyword evidence="2 5" id="KW-0690">Ribosome biogenesis</keyword>
<evidence type="ECO:0000256" key="6">
    <source>
        <dbReference type="SAM" id="MobiDB-lite"/>
    </source>
</evidence>
<proteinExistence type="inferred from homology"/>
<evidence type="ECO:0000259" key="8">
    <source>
        <dbReference type="Pfam" id="PF24986"/>
    </source>
</evidence>
<comment type="function">
    <text evidence="5">An accessory protein needed during the final step in the assembly of 30S ribosomal subunit, possibly for assembly of the head region. Essential for efficient processing of 16S rRNA. May be needed both before and after RbfA during the maturation of 16S rRNA. It has affinity for free ribosomal 30S subunits but not for 70S ribosomes.</text>
</comment>
<dbReference type="AlphaFoldDB" id="A0A6S7CJB9"/>
<dbReference type="PANTHER" id="PTHR33692">
    <property type="entry name" value="RIBOSOME MATURATION FACTOR RIMM"/>
    <property type="match status" value="1"/>
</dbReference>
<dbReference type="PANTHER" id="PTHR33692:SF1">
    <property type="entry name" value="RIBOSOME MATURATION FACTOR RIMM"/>
    <property type="match status" value="1"/>
</dbReference>
<reference evidence="9 10" key="1">
    <citation type="submission" date="2020-04" db="EMBL/GenBank/DDBJ databases">
        <authorList>
            <person name="De Canck E."/>
        </authorList>
    </citation>
    <scope>NUCLEOTIDE SEQUENCE [LARGE SCALE GENOMIC DNA]</scope>
    <source>
        <strain evidence="9 10">LMG 28138</strain>
    </source>
</reference>
<evidence type="ECO:0000313" key="10">
    <source>
        <dbReference type="Proteomes" id="UP000494115"/>
    </source>
</evidence>
<dbReference type="Gene3D" id="2.40.30.60">
    <property type="entry name" value="RimM"/>
    <property type="match status" value="1"/>
</dbReference>
<dbReference type="Pfam" id="PF01782">
    <property type="entry name" value="RimM"/>
    <property type="match status" value="1"/>
</dbReference>
<dbReference type="InterPro" id="IPR002676">
    <property type="entry name" value="RimM_N"/>
</dbReference>
<dbReference type="Pfam" id="PF24986">
    <property type="entry name" value="PRC_RimM"/>
    <property type="match status" value="1"/>
</dbReference>
<sequence length="278" mass="29141">MATFGNFAKRKVADTVVAGKSVADDTAADLPLTAASEAQASGAATGTLPDDLIEVGVVVDAYGVKGWVKIQPHAQDGHGGDAMVGSRRWWVAARLPVVGRPAGLSAGSRDEPRAPLRLVSVRDAKMHSGSVVALLAGIADRDQALAAKGTTVHVRRADFPKLPQDEFYWVDLIGLAVINTEGEALGEVVGLIDNGAHSVMRIVPVRAPAGPQDDGQTGLPAEAAVDTRRGKGTNGSKGAKGREPAVVVDERLIPFVDAYVRGVDLEARRIVVDWGFDY</sequence>
<evidence type="ECO:0000256" key="2">
    <source>
        <dbReference type="ARBA" id="ARBA00022517"/>
    </source>
</evidence>
<dbReference type="GO" id="GO:0005840">
    <property type="term" value="C:ribosome"/>
    <property type="evidence" value="ECO:0007669"/>
    <property type="project" value="InterPro"/>
</dbReference>
<dbReference type="SUPFAM" id="SSF50346">
    <property type="entry name" value="PRC-barrel domain"/>
    <property type="match status" value="1"/>
</dbReference>
<organism evidence="9 10">
    <name type="scientific">Pararobbsia alpina</name>
    <dbReference type="NCBI Taxonomy" id="621374"/>
    <lineage>
        <taxon>Bacteria</taxon>
        <taxon>Pseudomonadati</taxon>
        <taxon>Pseudomonadota</taxon>
        <taxon>Betaproteobacteria</taxon>
        <taxon>Burkholderiales</taxon>
        <taxon>Burkholderiaceae</taxon>
        <taxon>Pararobbsia</taxon>
    </lineage>
</organism>
<dbReference type="GO" id="GO:0006364">
    <property type="term" value="P:rRNA processing"/>
    <property type="evidence" value="ECO:0007669"/>
    <property type="project" value="UniProtKB-UniRule"/>
</dbReference>
<feature type="domain" description="RimM N-terminal" evidence="7">
    <location>
        <begin position="55"/>
        <end position="157"/>
    </location>
</feature>
<dbReference type="InterPro" id="IPR056792">
    <property type="entry name" value="PRC_RimM"/>
</dbReference>
<accession>A0A6S7CJB9</accession>
<keyword evidence="3 5" id="KW-0698">rRNA processing</keyword>
<dbReference type="GO" id="GO:0042274">
    <property type="term" value="P:ribosomal small subunit biogenesis"/>
    <property type="evidence" value="ECO:0007669"/>
    <property type="project" value="UniProtKB-UniRule"/>
</dbReference>
<name>A0A6S7CJB9_9BURK</name>
<feature type="domain" description="Ribosome maturation factor RimM PRC barrel" evidence="8">
    <location>
        <begin position="169"/>
        <end position="274"/>
    </location>
</feature>